<gene>
    <name evidence="3" type="ORF">A8O14_07050</name>
</gene>
<dbReference type="InterPro" id="IPR000866">
    <property type="entry name" value="AhpC/TSA"/>
</dbReference>
<evidence type="ECO:0000259" key="2">
    <source>
        <dbReference type="PROSITE" id="PS51352"/>
    </source>
</evidence>
<keyword evidence="1" id="KW-0732">Signal</keyword>
<dbReference type="PANTHER" id="PTHR42852">
    <property type="entry name" value="THIOL:DISULFIDE INTERCHANGE PROTEIN DSBE"/>
    <property type="match status" value="1"/>
</dbReference>
<evidence type="ECO:0000313" key="4">
    <source>
        <dbReference type="Proteomes" id="UP000078463"/>
    </source>
</evidence>
<dbReference type="KEGG" id="pwu:A8O14_07050"/>
<dbReference type="GO" id="GO:0016491">
    <property type="term" value="F:oxidoreductase activity"/>
    <property type="evidence" value="ECO:0007669"/>
    <property type="project" value="InterPro"/>
</dbReference>
<reference evidence="4" key="1">
    <citation type="submission" date="2016-05" db="EMBL/GenBank/DDBJ databases">
        <title>Polynucleobacter sp. QLW-P1FAT50C-4 genome.</title>
        <authorList>
            <person name="Hahn M.W."/>
        </authorList>
    </citation>
    <scope>NUCLEOTIDE SEQUENCE [LARGE SCALE GENOMIC DNA]</scope>
    <source>
        <strain evidence="4">QLW-P1FAT50C-4</strain>
    </source>
</reference>
<dbReference type="GO" id="GO:0016209">
    <property type="term" value="F:antioxidant activity"/>
    <property type="evidence" value="ECO:0007669"/>
    <property type="project" value="InterPro"/>
</dbReference>
<dbReference type="InterPro" id="IPR013766">
    <property type="entry name" value="Thioredoxin_domain"/>
</dbReference>
<proteinExistence type="predicted"/>
<dbReference type="Proteomes" id="UP000078463">
    <property type="component" value="Chromosome"/>
</dbReference>
<dbReference type="Pfam" id="PF00578">
    <property type="entry name" value="AhpC-TSA"/>
    <property type="match status" value="1"/>
</dbReference>
<dbReference type="EMBL" id="CP015922">
    <property type="protein sequence ID" value="ANI99847.1"/>
    <property type="molecule type" value="Genomic_DNA"/>
</dbReference>
<dbReference type="AlphaFoldDB" id="A0A191UFW6"/>
<dbReference type="PROSITE" id="PS51352">
    <property type="entry name" value="THIOREDOXIN_2"/>
    <property type="match status" value="1"/>
</dbReference>
<dbReference type="STRING" id="1743168.A8O14_07050"/>
<dbReference type="Gene3D" id="3.40.30.10">
    <property type="entry name" value="Glutaredoxin"/>
    <property type="match status" value="1"/>
</dbReference>
<keyword evidence="4" id="KW-1185">Reference proteome</keyword>
<evidence type="ECO:0000256" key="1">
    <source>
        <dbReference type="SAM" id="SignalP"/>
    </source>
</evidence>
<dbReference type="CDD" id="cd02966">
    <property type="entry name" value="TlpA_like_family"/>
    <property type="match status" value="1"/>
</dbReference>
<dbReference type="InterPro" id="IPR036249">
    <property type="entry name" value="Thioredoxin-like_sf"/>
</dbReference>
<feature type="signal peptide" evidence="1">
    <location>
        <begin position="1"/>
        <end position="20"/>
    </location>
</feature>
<evidence type="ECO:0000313" key="3">
    <source>
        <dbReference type="EMBL" id="ANI99847.1"/>
    </source>
</evidence>
<dbReference type="SUPFAM" id="SSF52833">
    <property type="entry name" value="Thioredoxin-like"/>
    <property type="match status" value="1"/>
</dbReference>
<organism evidence="3 4">
    <name type="scientific">Polynucleobacter wuianus</name>
    <dbReference type="NCBI Taxonomy" id="1743168"/>
    <lineage>
        <taxon>Bacteria</taxon>
        <taxon>Pseudomonadati</taxon>
        <taxon>Pseudomonadota</taxon>
        <taxon>Betaproteobacteria</taxon>
        <taxon>Burkholderiales</taxon>
        <taxon>Burkholderiaceae</taxon>
        <taxon>Polynucleobacter</taxon>
    </lineage>
</organism>
<protein>
    <recommendedName>
        <fullName evidence="2">Thioredoxin domain-containing protein</fullName>
    </recommendedName>
</protein>
<feature type="domain" description="Thioredoxin" evidence="2">
    <location>
        <begin position="14"/>
        <end position="158"/>
    </location>
</feature>
<dbReference type="RefSeq" id="WP_068948855.1">
    <property type="nucleotide sequence ID" value="NZ_CP015922.1"/>
</dbReference>
<name>A0A191UFW6_9BURK</name>
<sequence length="158" mass="17739">MKKLLSILFVLLAFIQSAYAQSSALKPYQKGDWKTVTKSYAGQPIVIHFWGVTCSPCAKEMPLWGKFLSQNKNAKIIFIQVDDVPSESASKMLTVANVNPVGNYTLASPFDDALRYEIDPKWRGETPMTLLIDKNGKVIRKTGSMDFEKLKQWYAIGA</sequence>
<dbReference type="PANTHER" id="PTHR42852:SF13">
    <property type="entry name" value="PROTEIN DIPZ"/>
    <property type="match status" value="1"/>
</dbReference>
<dbReference type="InterPro" id="IPR050553">
    <property type="entry name" value="Thioredoxin_ResA/DsbE_sf"/>
</dbReference>
<dbReference type="OrthoDB" id="5956088at2"/>
<accession>A0A191UFW6</accession>
<feature type="chain" id="PRO_5008248010" description="Thioredoxin domain-containing protein" evidence="1">
    <location>
        <begin position="21"/>
        <end position="158"/>
    </location>
</feature>